<feature type="transmembrane region" description="Helical" evidence="8">
    <location>
        <begin position="100"/>
        <end position="120"/>
    </location>
</feature>
<comment type="caution">
    <text evidence="9">The sequence shown here is derived from an EMBL/GenBank/DDBJ whole genome shotgun (WGS) entry which is preliminary data.</text>
</comment>
<reference evidence="9" key="1">
    <citation type="submission" date="2021-02" db="EMBL/GenBank/DDBJ databases">
        <authorList>
            <person name="Nowell W R."/>
        </authorList>
    </citation>
    <scope>NUCLEOTIDE SEQUENCE</scope>
</reference>
<gene>
    <name evidence="9" type="ORF">GPM918_LOCUS32870</name>
    <name evidence="10" type="ORF">SRO942_LOCUS33541</name>
</gene>
<evidence type="ECO:0000256" key="7">
    <source>
        <dbReference type="ARBA" id="ARBA00023180"/>
    </source>
</evidence>
<proteinExistence type="inferred from homology"/>
<dbReference type="PRINTS" id="PR00173">
    <property type="entry name" value="EDTRNSPORT"/>
</dbReference>
<dbReference type="PANTHER" id="PTHR11958:SF63">
    <property type="entry name" value="AMINO ACID TRANSPORTER"/>
    <property type="match status" value="1"/>
</dbReference>
<comment type="similarity">
    <text evidence="8">Belongs to the dicarboxylate/amino acid:cation symporter (DAACS) (TC 2.A.23) family.</text>
</comment>
<keyword evidence="5 8" id="KW-1133">Transmembrane helix</keyword>
<dbReference type="EMBL" id="CAJNOQ010017076">
    <property type="protein sequence ID" value="CAF1392594.1"/>
    <property type="molecule type" value="Genomic_DNA"/>
</dbReference>
<keyword evidence="3 8" id="KW-0812">Transmembrane</keyword>
<keyword evidence="4 8" id="KW-0769">Symport</keyword>
<keyword evidence="11" id="KW-1185">Reference proteome</keyword>
<keyword evidence="6 8" id="KW-0472">Membrane</keyword>
<evidence type="ECO:0000256" key="8">
    <source>
        <dbReference type="RuleBase" id="RU361216"/>
    </source>
</evidence>
<accession>A0A815K988</accession>
<dbReference type="GO" id="GO:0015175">
    <property type="term" value="F:neutral L-amino acid transmembrane transporter activity"/>
    <property type="evidence" value="ECO:0007669"/>
    <property type="project" value="TreeGrafter"/>
</dbReference>
<feature type="transmembrane region" description="Helical" evidence="8">
    <location>
        <begin position="15"/>
        <end position="34"/>
    </location>
</feature>
<comment type="subcellular location">
    <subcellularLocation>
        <location evidence="1 8">Membrane</location>
        <topology evidence="1 8">Multi-pass membrane protein</topology>
    </subcellularLocation>
</comment>
<dbReference type="EMBL" id="CAJOBC010082483">
    <property type="protein sequence ID" value="CAF4287000.1"/>
    <property type="molecule type" value="Genomic_DNA"/>
</dbReference>
<dbReference type="InterPro" id="IPR050746">
    <property type="entry name" value="DAACS"/>
</dbReference>
<protein>
    <recommendedName>
        <fullName evidence="8">Amino acid transporter</fullName>
    </recommendedName>
</protein>
<dbReference type="InterPro" id="IPR018107">
    <property type="entry name" value="Na-dicarboxylate_symporter_CS"/>
</dbReference>
<name>A0A815K988_9BILA</name>
<evidence type="ECO:0000313" key="10">
    <source>
        <dbReference type="EMBL" id="CAF4287000.1"/>
    </source>
</evidence>
<evidence type="ECO:0000256" key="4">
    <source>
        <dbReference type="ARBA" id="ARBA00022847"/>
    </source>
</evidence>
<evidence type="ECO:0000256" key="5">
    <source>
        <dbReference type="ARBA" id="ARBA00022989"/>
    </source>
</evidence>
<dbReference type="GO" id="GO:0005886">
    <property type="term" value="C:plasma membrane"/>
    <property type="evidence" value="ECO:0007669"/>
    <property type="project" value="TreeGrafter"/>
</dbReference>
<feature type="transmembrane region" description="Helical" evidence="8">
    <location>
        <begin position="277"/>
        <end position="303"/>
    </location>
</feature>
<evidence type="ECO:0000313" key="11">
    <source>
        <dbReference type="Proteomes" id="UP000663829"/>
    </source>
</evidence>
<dbReference type="GO" id="GO:0005313">
    <property type="term" value="F:L-glutamate transmembrane transporter activity"/>
    <property type="evidence" value="ECO:0007669"/>
    <property type="project" value="TreeGrafter"/>
</dbReference>
<dbReference type="OrthoDB" id="5877963at2759"/>
<dbReference type="AlphaFoldDB" id="A0A815K988"/>
<dbReference type="Proteomes" id="UP000663829">
    <property type="component" value="Unassembled WGS sequence"/>
</dbReference>
<dbReference type="SUPFAM" id="SSF118215">
    <property type="entry name" value="Proton glutamate symport protein"/>
    <property type="match status" value="1"/>
</dbReference>
<evidence type="ECO:0000256" key="2">
    <source>
        <dbReference type="ARBA" id="ARBA00022448"/>
    </source>
</evidence>
<feature type="transmembrane region" description="Helical" evidence="8">
    <location>
        <begin position="68"/>
        <end position="88"/>
    </location>
</feature>
<dbReference type="Pfam" id="PF00375">
    <property type="entry name" value="SDF"/>
    <property type="match status" value="1"/>
</dbReference>
<feature type="transmembrane region" description="Helical" evidence="8">
    <location>
        <begin position="244"/>
        <end position="265"/>
    </location>
</feature>
<dbReference type="PANTHER" id="PTHR11958">
    <property type="entry name" value="SODIUM/DICARBOXYLATE SYMPORTER-RELATED"/>
    <property type="match status" value="1"/>
</dbReference>
<organism evidence="9 11">
    <name type="scientific">Didymodactylos carnosus</name>
    <dbReference type="NCBI Taxonomy" id="1234261"/>
    <lineage>
        <taxon>Eukaryota</taxon>
        <taxon>Metazoa</taxon>
        <taxon>Spiralia</taxon>
        <taxon>Gnathifera</taxon>
        <taxon>Rotifera</taxon>
        <taxon>Eurotatoria</taxon>
        <taxon>Bdelloidea</taxon>
        <taxon>Philodinida</taxon>
        <taxon>Philodinidae</taxon>
        <taxon>Didymodactylos</taxon>
    </lineage>
</organism>
<evidence type="ECO:0000256" key="3">
    <source>
        <dbReference type="ARBA" id="ARBA00022692"/>
    </source>
</evidence>
<dbReference type="InterPro" id="IPR001991">
    <property type="entry name" value="Na-dicarboxylate_symporter"/>
</dbReference>
<evidence type="ECO:0000313" key="9">
    <source>
        <dbReference type="EMBL" id="CAF1392594.1"/>
    </source>
</evidence>
<dbReference type="Gene3D" id="1.10.3860.10">
    <property type="entry name" value="Sodium:dicarboxylate symporter"/>
    <property type="match status" value="1"/>
</dbReference>
<dbReference type="InterPro" id="IPR036458">
    <property type="entry name" value="Na:dicarbo_symporter_sf"/>
</dbReference>
<dbReference type="PROSITE" id="PS00714">
    <property type="entry name" value="NA_DICARBOXYL_SYMP_2"/>
    <property type="match status" value="1"/>
</dbReference>
<evidence type="ECO:0000256" key="1">
    <source>
        <dbReference type="ARBA" id="ARBA00004141"/>
    </source>
</evidence>
<keyword evidence="2 8" id="KW-0813">Transport</keyword>
<evidence type="ECO:0000256" key="6">
    <source>
        <dbReference type="ARBA" id="ARBA00023136"/>
    </source>
</evidence>
<sequence length="492" mass="54379">MRCCRCSKKVLKEQLLLITTVTSVALGIIIGIALRTIKCKTDQRIDGCRIIKEDITYIEFPGKIFINILKMLILPLIVSSIISSLAQLDAQSSGKMGVRALIYYLGTTFIAAIIGIILVLTIRPGGRRQKVEINAKAKSAEGRTIDTILDLLRNLFPDNIVEATFRAVSQISGTDLKIENVTVGSSLSNGLDARIQYRTKYIVNEVKRDGINVLVFGVIVSRLREKAKIIKDFFNAMLEVVMQLVRIAMLYSPIGVFFLIVAKILEMDNLADFVGSLGLYMVTVMAGLTIHGFILLPTLLFLFTRRNPFNSATLPVTYKCVEEKNHVDPRISRFMLPVGATVNMDGTALYEAVAAIYIAQLNNISLNAVKIITTSFTATLASIGAASIPQAGLVTMVIVLNALGLPSDEVKVIYAVDWLLDRFRTVINVWGDSIGCAIVEKLSSKELEALTIKDKVHLEDDEQKNSSKQNDHNSDYETYDNPTFVGMIKTYL</sequence>
<dbReference type="Proteomes" id="UP000681722">
    <property type="component" value="Unassembled WGS sequence"/>
</dbReference>
<dbReference type="GO" id="GO:0015501">
    <property type="term" value="F:glutamate:sodium symporter activity"/>
    <property type="evidence" value="ECO:0007669"/>
    <property type="project" value="TreeGrafter"/>
</dbReference>
<keyword evidence="7" id="KW-0325">Glycoprotein</keyword>